<reference evidence="1" key="1">
    <citation type="journal article" date="2015" name="Nature">
        <title>Complex archaea that bridge the gap between prokaryotes and eukaryotes.</title>
        <authorList>
            <person name="Spang A."/>
            <person name="Saw J.H."/>
            <person name="Jorgensen S.L."/>
            <person name="Zaremba-Niedzwiedzka K."/>
            <person name="Martijn J."/>
            <person name="Lind A.E."/>
            <person name="van Eijk R."/>
            <person name="Schleper C."/>
            <person name="Guy L."/>
            <person name="Ettema T.J."/>
        </authorList>
    </citation>
    <scope>NUCLEOTIDE SEQUENCE</scope>
</reference>
<organism evidence="1">
    <name type="scientific">marine sediment metagenome</name>
    <dbReference type="NCBI Taxonomy" id="412755"/>
    <lineage>
        <taxon>unclassified sequences</taxon>
        <taxon>metagenomes</taxon>
        <taxon>ecological metagenomes</taxon>
    </lineage>
</organism>
<proteinExistence type="predicted"/>
<dbReference type="AlphaFoldDB" id="A0A0F8WD21"/>
<dbReference type="EMBL" id="LAZR01070042">
    <property type="protein sequence ID" value="KKK46015.1"/>
    <property type="molecule type" value="Genomic_DNA"/>
</dbReference>
<protein>
    <submittedName>
        <fullName evidence="1">Uncharacterized protein</fullName>
    </submittedName>
</protein>
<comment type="caution">
    <text evidence="1">The sequence shown here is derived from an EMBL/GenBank/DDBJ whole genome shotgun (WGS) entry which is preliminary data.</text>
</comment>
<evidence type="ECO:0000313" key="1">
    <source>
        <dbReference type="EMBL" id="KKK46015.1"/>
    </source>
</evidence>
<accession>A0A0F8WD21</accession>
<gene>
    <name evidence="1" type="ORF">LCGC14_3164530</name>
</gene>
<sequence>MAEETKEQENATGLFNIPRVGSHGDLNLLAKQPRDMLVWSAEGSVVVAPGERRVLRIPFNSIGAGTLVAFLLRLSYTVSAGSLVTDSTMGSISTPYVLNYGDFAEIVLVGHASTGATVQGLQVLSGSSGSIEPGAVREASEVVYLEYDARVDVDNDEVRVLPLEMPAQGYKRELMDLLAHWAGTKYGSGPGRLEAQEYLEYGSGPASIDVTLSGSTLAKLLEVLFREPGDTVWLKHVTGQGAFHLNSMFFIEGMKFVFTPGAIPQAFWHLEEA</sequence>
<name>A0A0F8WD21_9ZZZZ</name>